<evidence type="ECO:0000256" key="7">
    <source>
        <dbReference type="ARBA" id="ARBA00048169"/>
    </source>
</evidence>
<dbReference type="Pfam" id="PF03900">
    <property type="entry name" value="Porphobil_deamC"/>
    <property type="match status" value="1"/>
</dbReference>
<keyword evidence="6 8" id="KW-0627">Porphyrin biosynthesis</keyword>
<feature type="domain" description="Porphobilinogen deaminase C-terminal" evidence="10">
    <location>
        <begin position="227"/>
        <end position="295"/>
    </location>
</feature>
<dbReference type="InterPro" id="IPR000860">
    <property type="entry name" value="HemC"/>
</dbReference>
<dbReference type="OrthoDB" id="9810298at2"/>
<keyword evidence="12" id="KW-1185">Reference proteome</keyword>
<evidence type="ECO:0000259" key="9">
    <source>
        <dbReference type="Pfam" id="PF01379"/>
    </source>
</evidence>
<sequence length="314" mass="33844">MSVREIRIATRKSALALWQAEHVKARLEQAHPGLQVTLVPMVSRGDQLLDSPLAKIGGKGLFVKELEAAMLNGEADIAVHSMKDVPMEFPEGLGLYCICEREDPRDAFVSNNYASLDDLPQGSVVGTSSLRRQAQLLTLRPDLQIRFLRGNVNTRLAKLDAGDYDAIILAAAGLIRLGFADRIRSSLSHEDSLPAGGQGAVGIECRTADSEIHALLQPLQHADTADRIIAERALNRHLNGGCQVPIACYAVLEGDELWLRGLVGQPDGSLMLRAEGRAPRAEAEALGIRVAEELLAQGAGEILARIYADEAPGQ</sequence>
<dbReference type="Gene3D" id="3.40.190.10">
    <property type="entry name" value="Periplasmic binding protein-like II"/>
    <property type="match status" value="2"/>
</dbReference>
<evidence type="ECO:0000256" key="8">
    <source>
        <dbReference type="HAMAP-Rule" id="MF_00260"/>
    </source>
</evidence>
<dbReference type="HAMAP" id="MF_00260">
    <property type="entry name" value="Porphobil_deam"/>
    <property type="match status" value="1"/>
</dbReference>
<dbReference type="FunFam" id="3.40.190.10:FF:000005">
    <property type="entry name" value="Porphobilinogen deaminase"/>
    <property type="match status" value="1"/>
</dbReference>
<dbReference type="Gene3D" id="3.30.160.40">
    <property type="entry name" value="Porphobilinogen deaminase, C-terminal domain"/>
    <property type="match status" value="1"/>
</dbReference>
<dbReference type="RefSeq" id="WP_101497517.1">
    <property type="nucleotide sequence ID" value="NZ_LNJZ01000009.1"/>
</dbReference>
<evidence type="ECO:0000256" key="4">
    <source>
        <dbReference type="ARBA" id="ARBA00011245"/>
    </source>
</evidence>
<evidence type="ECO:0000313" key="11">
    <source>
        <dbReference type="EMBL" id="TDQ39339.1"/>
    </source>
</evidence>
<dbReference type="AlphaFoldDB" id="A0A4R6U477"/>
<dbReference type="GO" id="GO:0005737">
    <property type="term" value="C:cytoplasm"/>
    <property type="evidence" value="ECO:0007669"/>
    <property type="project" value="UniProtKB-UniRule"/>
</dbReference>
<name>A0A4R6U477_9GAMM</name>
<evidence type="ECO:0000256" key="1">
    <source>
        <dbReference type="ARBA" id="ARBA00002869"/>
    </source>
</evidence>
<comment type="subunit">
    <text evidence="4 8">Monomer.</text>
</comment>
<dbReference type="Proteomes" id="UP000294575">
    <property type="component" value="Unassembled WGS sequence"/>
</dbReference>
<comment type="pathway">
    <text evidence="2">Porphyrin-containing compound metabolism; protoporphyrin-IX biosynthesis; coproporphyrinogen-III from 5-aminolevulinate: step 2/4.</text>
</comment>
<comment type="caution">
    <text evidence="11">The sequence shown here is derived from an EMBL/GenBank/DDBJ whole genome shotgun (WGS) entry which is preliminary data.</text>
</comment>
<dbReference type="SUPFAM" id="SSF53850">
    <property type="entry name" value="Periplasmic binding protein-like II"/>
    <property type="match status" value="1"/>
</dbReference>
<evidence type="ECO:0000313" key="12">
    <source>
        <dbReference type="Proteomes" id="UP000294575"/>
    </source>
</evidence>
<comment type="cofactor">
    <cofactor evidence="8">
        <name>dipyrromethane</name>
        <dbReference type="ChEBI" id="CHEBI:60342"/>
    </cofactor>
    <text evidence="8">Binds 1 dipyrromethane group covalently.</text>
</comment>
<accession>A0A4R6U477</accession>
<dbReference type="UniPathway" id="UPA00251">
    <property type="reaction ID" value="UER00319"/>
</dbReference>
<feature type="domain" description="Porphobilinogen deaminase N-terminal" evidence="9">
    <location>
        <begin position="6"/>
        <end position="213"/>
    </location>
</feature>
<dbReference type="PROSITE" id="PS00533">
    <property type="entry name" value="PORPHOBILINOGEN_DEAM"/>
    <property type="match status" value="1"/>
</dbReference>
<dbReference type="InterPro" id="IPR022417">
    <property type="entry name" value="Porphobilin_deaminase_N"/>
</dbReference>
<dbReference type="InterPro" id="IPR022419">
    <property type="entry name" value="Porphobilin_deaminase_cofac_BS"/>
</dbReference>
<comment type="catalytic activity">
    <reaction evidence="7 8">
        <text>4 porphobilinogen + H2O = hydroxymethylbilane + 4 NH4(+)</text>
        <dbReference type="Rhea" id="RHEA:13185"/>
        <dbReference type="ChEBI" id="CHEBI:15377"/>
        <dbReference type="ChEBI" id="CHEBI:28938"/>
        <dbReference type="ChEBI" id="CHEBI:57845"/>
        <dbReference type="ChEBI" id="CHEBI:58126"/>
        <dbReference type="EC" id="2.5.1.61"/>
    </reaction>
</comment>
<dbReference type="FunFam" id="3.30.160.40:FF:000002">
    <property type="entry name" value="Porphobilinogen deaminase"/>
    <property type="match status" value="1"/>
</dbReference>
<dbReference type="PANTHER" id="PTHR11557:SF0">
    <property type="entry name" value="PORPHOBILINOGEN DEAMINASE"/>
    <property type="match status" value="1"/>
</dbReference>
<dbReference type="EMBL" id="SNYK01000002">
    <property type="protein sequence ID" value="TDQ39339.1"/>
    <property type="molecule type" value="Genomic_DNA"/>
</dbReference>
<dbReference type="InterPro" id="IPR036803">
    <property type="entry name" value="Porphobilinogen_deaminase_C_sf"/>
</dbReference>
<comment type="miscellaneous">
    <text evidence="8">The porphobilinogen subunits are added to the dipyrromethane group.</text>
</comment>
<organism evidence="11 12">
    <name type="scientific">Thiopseudomonas denitrificans</name>
    <dbReference type="NCBI Taxonomy" id="1501432"/>
    <lineage>
        <taxon>Bacteria</taxon>
        <taxon>Pseudomonadati</taxon>
        <taxon>Pseudomonadota</taxon>
        <taxon>Gammaproteobacteria</taxon>
        <taxon>Pseudomonadales</taxon>
        <taxon>Pseudomonadaceae</taxon>
        <taxon>Thiopseudomonas</taxon>
    </lineage>
</organism>
<protein>
    <recommendedName>
        <fullName evidence="8">Porphobilinogen deaminase</fullName>
        <shortName evidence="8">PBG</shortName>
        <ecNumber evidence="8">2.5.1.61</ecNumber>
    </recommendedName>
    <alternativeName>
        <fullName evidence="8">Hydroxymethylbilane synthase</fullName>
        <shortName evidence="8">HMBS</shortName>
    </alternativeName>
    <alternativeName>
        <fullName evidence="8">Pre-uroporphyrinogen synthase</fullName>
    </alternativeName>
</protein>
<evidence type="ECO:0000256" key="5">
    <source>
        <dbReference type="ARBA" id="ARBA00022679"/>
    </source>
</evidence>
<dbReference type="CDD" id="cd13646">
    <property type="entry name" value="PBP2_EcHMBS_like"/>
    <property type="match status" value="1"/>
</dbReference>
<dbReference type="FunFam" id="3.40.190.10:FF:000004">
    <property type="entry name" value="Porphobilinogen deaminase"/>
    <property type="match status" value="1"/>
</dbReference>
<gene>
    <name evidence="8" type="primary">hemC</name>
    <name evidence="11" type="ORF">DFQ45_10227</name>
</gene>
<evidence type="ECO:0000256" key="2">
    <source>
        <dbReference type="ARBA" id="ARBA00004735"/>
    </source>
</evidence>
<dbReference type="GO" id="GO:0004418">
    <property type="term" value="F:hydroxymethylbilane synthase activity"/>
    <property type="evidence" value="ECO:0007669"/>
    <property type="project" value="UniProtKB-UniRule"/>
</dbReference>
<dbReference type="InterPro" id="IPR022418">
    <property type="entry name" value="Porphobilinogen_deaminase_C"/>
</dbReference>
<reference evidence="11 12" key="1">
    <citation type="submission" date="2019-03" db="EMBL/GenBank/DDBJ databases">
        <title>Genomic Encyclopedia of Type Strains, Phase IV (KMG-IV): sequencing the most valuable type-strain genomes for metagenomic binning, comparative biology and taxonomic classification.</title>
        <authorList>
            <person name="Goeker M."/>
        </authorList>
    </citation>
    <scope>NUCLEOTIDE SEQUENCE [LARGE SCALE GENOMIC DNA]</scope>
    <source>
        <strain evidence="11 12">DSM 28679</strain>
    </source>
</reference>
<feature type="modified residue" description="S-(dipyrrolylmethanemethyl)cysteine" evidence="8">
    <location>
        <position position="242"/>
    </location>
</feature>
<dbReference type="EC" id="2.5.1.61" evidence="8"/>
<evidence type="ECO:0000256" key="3">
    <source>
        <dbReference type="ARBA" id="ARBA00005638"/>
    </source>
</evidence>
<dbReference type="GO" id="GO:0006782">
    <property type="term" value="P:protoporphyrinogen IX biosynthetic process"/>
    <property type="evidence" value="ECO:0007669"/>
    <property type="project" value="UniProtKB-UniRule"/>
</dbReference>
<dbReference type="NCBIfam" id="TIGR00212">
    <property type="entry name" value="hemC"/>
    <property type="match status" value="1"/>
</dbReference>
<dbReference type="PANTHER" id="PTHR11557">
    <property type="entry name" value="PORPHOBILINOGEN DEAMINASE"/>
    <property type="match status" value="1"/>
</dbReference>
<dbReference type="PRINTS" id="PR00151">
    <property type="entry name" value="PORPHBDMNASE"/>
</dbReference>
<evidence type="ECO:0000256" key="6">
    <source>
        <dbReference type="ARBA" id="ARBA00023244"/>
    </source>
</evidence>
<dbReference type="SUPFAM" id="SSF54782">
    <property type="entry name" value="Porphobilinogen deaminase (hydroxymethylbilane synthase), C-terminal domain"/>
    <property type="match status" value="1"/>
</dbReference>
<evidence type="ECO:0000259" key="10">
    <source>
        <dbReference type="Pfam" id="PF03900"/>
    </source>
</evidence>
<comment type="similarity">
    <text evidence="3 8">Belongs to the HMBS family.</text>
</comment>
<dbReference type="PIRSF" id="PIRSF001438">
    <property type="entry name" value="4pyrrol_synth_OHMeBilane_synth"/>
    <property type="match status" value="1"/>
</dbReference>
<proteinExistence type="inferred from homology"/>
<dbReference type="Pfam" id="PF01379">
    <property type="entry name" value="Porphobil_deam"/>
    <property type="match status" value="1"/>
</dbReference>
<keyword evidence="5 8" id="KW-0808">Transferase</keyword>
<comment type="function">
    <text evidence="1 8">Tetrapolymerization of the monopyrrole PBG into the hydroxymethylbilane pre-uroporphyrinogen in several discrete steps.</text>
</comment>